<evidence type="ECO:0008006" key="3">
    <source>
        <dbReference type="Google" id="ProtNLM"/>
    </source>
</evidence>
<dbReference type="AlphaFoldDB" id="A0A8S1MA00"/>
<dbReference type="EMBL" id="CAJJDN010000033">
    <property type="protein sequence ID" value="CAD8075562.1"/>
    <property type="molecule type" value="Genomic_DNA"/>
</dbReference>
<proteinExistence type="predicted"/>
<organism evidence="1 2">
    <name type="scientific">Paramecium sonneborni</name>
    <dbReference type="NCBI Taxonomy" id="65129"/>
    <lineage>
        <taxon>Eukaryota</taxon>
        <taxon>Sar</taxon>
        <taxon>Alveolata</taxon>
        <taxon>Ciliophora</taxon>
        <taxon>Intramacronucleata</taxon>
        <taxon>Oligohymenophorea</taxon>
        <taxon>Peniculida</taxon>
        <taxon>Parameciidae</taxon>
        <taxon>Paramecium</taxon>
    </lineage>
</organism>
<gene>
    <name evidence="1" type="ORF">PSON_ATCC_30995.1.T0330292</name>
</gene>
<accession>A0A8S1MA00</accession>
<sequence length="141" mass="16873">MEPYLKDQFAVQGTFLSSNCFLILTEGTMYIYESEKAYSNGEIPTEILNLKMFKIQIAQKDGKVLTLVNIKNQEKQYVFYNNRREQIDCWYNMIKKWKEQYEQFLRDVNEHKINIVPFEMMDLKYSIDLKNDSLDSALIQQ</sequence>
<dbReference type="Proteomes" id="UP000692954">
    <property type="component" value="Unassembled WGS sequence"/>
</dbReference>
<evidence type="ECO:0000313" key="1">
    <source>
        <dbReference type="EMBL" id="CAD8075562.1"/>
    </source>
</evidence>
<reference evidence="1" key="1">
    <citation type="submission" date="2021-01" db="EMBL/GenBank/DDBJ databases">
        <authorList>
            <consortium name="Genoscope - CEA"/>
            <person name="William W."/>
        </authorList>
    </citation>
    <scope>NUCLEOTIDE SEQUENCE</scope>
</reference>
<dbReference type="OrthoDB" id="284326at2759"/>
<keyword evidence="2" id="KW-1185">Reference proteome</keyword>
<evidence type="ECO:0000313" key="2">
    <source>
        <dbReference type="Proteomes" id="UP000692954"/>
    </source>
</evidence>
<name>A0A8S1MA00_9CILI</name>
<protein>
    <recommendedName>
        <fullName evidence="3">PH domain-containing protein</fullName>
    </recommendedName>
</protein>
<comment type="caution">
    <text evidence="1">The sequence shown here is derived from an EMBL/GenBank/DDBJ whole genome shotgun (WGS) entry which is preliminary data.</text>
</comment>